<dbReference type="EMBL" id="CP001188">
    <property type="protein sequence ID" value="ACK98804.1"/>
    <property type="molecule type" value="Genomic_DNA"/>
</dbReference>
<protein>
    <recommendedName>
        <fullName evidence="4">F5/8 type C domain-containing protein</fullName>
    </recommendedName>
</protein>
<evidence type="ECO:0000256" key="1">
    <source>
        <dbReference type="SAM" id="MobiDB-lite"/>
    </source>
</evidence>
<feature type="region of interest" description="Disordered" evidence="1">
    <location>
        <begin position="20"/>
        <end position="43"/>
    </location>
</feature>
<geneLocation type="plasmid" evidence="2 3">
    <name>pG9842_140</name>
</geneLocation>
<keyword evidence="2" id="KW-0614">Plasmid</keyword>
<proteinExistence type="predicted"/>
<evidence type="ECO:0008006" key="4">
    <source>
        <dbReference type="Google" id="ProtNLM"/>
    </source>
</evidence>
<evidence type="ECO:0000313" key="3">
    <source>
        <dbReference type="Proteomes" id="UP000006744"/>
    </source>
</evidence>
<reference evidence="2 3" key="1">
    <citation type="submission" date="2008-10" db="EMBL/GenBank/DDBJ databases">
        <title>Genome sequence of Bacillus cereus G9842.</title>
        <authorList>
            <person name="Dodson R.J."/>
            <person name="Durkin A.S."/>
            <person name="Rosovitz M.J."/>
            <person name="Rasko D.A."/>
            <person name="Hoffmaster A."/>
            <person name="Ravel J."/>
            <person name="Sutton G."/>
        </authorList>
    </citation>
    <scope>NUCLEOTIDE SEQUENCE [LARGE SCALE GENOMIC DNA]</scope>
    <source>
        <strain evidence="2 3">G9842</strain>
        <plasmid evidence="2 3">pG9842_140</plasmid>
    </source>
</reference>
<dbReference type="HOGENOM" id="CLU_786778_0_0_9"/>
<dbReference type="RefSeq" id="WP_001137311.1">
    <property type="nucleotide sequence ID" value="NC_011774.1"/>
</dbReference>
<feature type="compositionally biased region" description="Low complexity" evidence="1">
    <location>
        <begin position="24"/>
        <end position="38"/>
    </location>
</feature>
<sequence>MPRIDFNDKEISDDNLQTIGIAKSSPPWSTSSSYNPSSLNDGNKSNSDASFWFERGTTSAWMGIVFDFPVLITKIKPYGLPDEGLGKEDFITYVEYRDIETNQWKRVENNNEDKVRMIYGPIDCWIFCNGIRYYFKDNGGISIGSGSGQVRFTELGITGFKINNIDSKFADVSNDPVGLYNDVKIPNIQMFLIQSENIIKKINSTWEDVGTEPVTYEMFKDHGMFSLNSITEEQWKALPSNSKILAYTETEKQFTASMSQHYLYNSEDKLYRGTGMIETDTEELPTYRKTLVIAADHQECTFQYSLDNGSTWNAFQSGDVIDVSAQSGKLFKIRINLPTDLATLTAIAYAWA</sequence>
<name>B7IZJ2_BACC2</name>
<dbReference type="Proteomes" id="UP000006744">
    <property type="component" value="Plasmid pG9842_140"/>
</dbReference>
<dbReference type="AlphaFoldDB" id="B7IZJ2"/>
<dbReference type="KEGG" id="bcg:BCG9842_A0119"/>
<accession>B7IZJ2</accession>
<gene>
    <name evidence="2" type="ordered locus">BCG9842_A0119</name>
</gene>
<evidence type="ECO:0000313" key="2">
    <source>
        <dbReference type="EMBL" id="ACK98804.1"/>
    </source>
</evidence>
<organism evidence="2 3">
    <name type="scientific">Bacillus cereus (strain G9842)</name>
    <dbReference type="NCBI Taxonomy" id="405531"/>
    <lineage>
        <taxon>Bacteria</taxon>
        <taxon>Bacillati</taxon>
        <taxon>Bacillota</taxon>
        <taxon>Bacilli</taxon>
        <taxon>Bacillales</taxon>
        <taxon>Bacillaceae</taxon>
        <taxon>Bacillus</taxon>
        <taxon>Bacillus cereus group</taxon>
    </lineage>
</organism>